<organism evidence="2">
    <name type="scientific">viral metagenome</name>
    <dbReference type="NCBI Taxonomy" id="1070528"/>
    <lineage>
        <taxon>unclassified sequences</taxon>
        <taxon>metagenomes</taxon>
        <taxon>organismal metagenomes</taxon>
    </lineage>
</organism>
<evidence type="ECO:0000313" key="2">
    <source>
        <dbReference type="EMBL" id="QHS87538.1"/>
    </source>
</evidence>
<proteinExistence type="predicted"/>
<accession>A0A6C0B7R6</accession>
<evidence type="ECO:0000256" key="1">
    <source>
        <dbReference type="SAM" id="Phobius"/>
    </source>
</evidence>
<name>A0A6C0B7R6_9ZZZZ</name>
<feature type="transmembrane region" description="Helical" evidence="1">
    <location>
        <begin position="75"/>
        <end position="93"/>
    </location>
</feature>
<protein>
    <submittedName>
        <fullName evidence="2">Uncharacterized protein</fullName>
    </submittedName>
</protein>
<sequence length="108" mass="12370">MDNIVRPFSIFGYNQIWYDYIMRLCDTDFSKSLNKAFGRPREGVHKQRFLGMAAFDIVASLLGAILISWAFNVRFLYAAAGVFLSGIVLHWIFCVDTTLNRVVENIIV</sequence>
<dbReference type="AlphaFoldDB" id="A0A6C0B7R6"/>
<dbReference type="EMBL" id="MN739082">
    <property type="protein sequence ID" value="QHS87538.1"/>
    <property type="molecule type" value="Genomic_DNA"/>
</dbReference>
<reference evidence="2" key="1">
    <citation type="journal article" date="2020" name="Nature">
        <title>Giant virus diversity and host interactions through global metagenomics.</title>
        <authorList>
            <person name="Schulz F."/>
            <person name="Roux S."/>
            <person name="Paez-Espino D."/>
            <person name="Jungbluth S."/>
            <person name="Walsh D.A."/>
            <person name="Denef V.J."/>
            <person name="McMahon K.D."/>
            <person name="Konstantinidis K.T."/>
            <person name="Eloe-Fadrosh E.A."/>
            <person name="Kyrpides N.C."/>
            <person name="Woyke T."/>
        </authorList>
    </citation>
    <scope>NUCLEOTIDE SEQUENCE</scope>
    <source>
        <strain evidence="2">GVMAG-M-3300010157-4</strain>
    </source>
</reference>
<keyword evidence="1" id="KW-1133">Transmembrane helix</keyword>
<feature type="transmembrane region" description="Helical" evidence="1">
    <location>
        <begin position="49"/>
        <end position="69"/>
    </location>
</feature>
<keyword evidence="1" id="KW-0472">Membrane</keyword>
<keyword evidence="1" id="KW-0812">Transmembrane</keyword>